<gene>
    <name evidence="13" type="ORF">MKZ38_010181</name>
</gene>
<dbReference type="GO" id="GO:0003924">
    <property type="term" value="F:GTPase activity"/>
    <property type="evidence" value="ECO:0007669"/>
    <property type="project" value="InterPro"/>
</dbReference>
<keyword evidence="7" id="KW-0496">Mitochondrion</keyword>
<dbReference type="AlphaFoldDB" id="A0AAD5RFJ9"/>
<dbReference type="PROSITE" id="PS51722">
    <property type="entry name" value="G_TR_2"/>
    <property type="match status" value="1"/>
</dbReference>
<evidence type="ECO:0000256" key="9">
    <source>
        <dbReference type="ARBA" id="ARBA00025162"/>
    </source>
</evidence>
<proteinExistence type="inferred from homology"/>
<dbReference type="Pfam" id="PF11987">
    <property type="entry name" value="IF-2"/>
    <property type="match status" value="1"/>
</dbReference>
<dbReference type="CDD" id="cd01887">
    <property type="entry name" value="IF2_eIF5B"/>
    <property type="match status" value="1"/>
</dbReference>
<keyword evidence="3" id="KW-0396">Initiation factor</keyword>
<feature type="compositionally biased region" description="Basic and acidic residues" evidence="11">
    <location>
        <begin position="259"/>
        <end position="271"/>
    </location>
</feature>
<sequence length="1146" mass="127850">MIRNSIRRKPTGPSHSILWQQRATRYQCRILRGYGYSTRILLSSINLQRRVYSNQRPPNVPNIPGMGRSIADQRADLLKRDLLKQFGAKPTAAPPQQTQRQPQRQAQQPQQQQQQQQQQQWRPLQNQQAPAGSFRPSVQPGVQQQGWGQQGGAQSGGQSQRWGQQLGQQQQSWGQEPRTGQQGWSQVGRSQPEWQQQGSDQQGRTQRGWQHRNNQPAHGVLRKITLERNAPSLDDFIPRDRSAVRTFDGRGTGNAQTGRDLHQNGDFKSLDASRPPPPSDAPFEARNGFDRKQQPPSRQLDRDGYQDEHRVMETVLNDPDWFQLKRKPQQKEQKPPILAPPATRLPKSEEGGDVWDVVSRQPTTWKPQYDIPSDTLEDMETAVETKRATKSKGTDYWDDVTSDIKDNKAARKQEERQSRDISAMRQREKKPAQDLERSVEVDGMKIVFGDGSEPQTSRTEPKKRQEYINRDERMERRSKKKGKHSGPRRSRNNEDDEGGWDPEQAAERKRIKEERRRAKLAKSTPQINIPEYISVSNLASALQVKRSHLLEQLFEWGFDNITAESIMTGETAALVAQEHGYDPQVNVGTDEDLKARPVLEDRSSLPGRPPVVTIMGHVDHGKTTLLDNLRKSSIALQEHGGITQHIGAFSVKLSTGKVITFLDTPGHAAFLTMRQRGANVTDIVVLVVAADDSVMPQTLEALKHARSAKVPIIVAINKVDKPQADVQRVKNDLGRHGIELEEYGGEVQAVEISGKTGQGMADLEENIVLLAEVQDLRGDPTGMAEGWIIESTLKDVGKSATVLVKRGTLRVGDIIVAGKTLAKVRALRNEAGVDVAEAGPGVPVEVLGWRDSPQAGDEVIQAPSEQRGRIAIHYREDLETRGEESAEAVRQHHFKEERAKTRAAAAEAEEAAGAAGEVETVEQRRRRLREEEEAAASGTKLVNFVVRADVAGSVEAVVGSIQEIGNHEVQPRVLRTGVGPPSTGDVDYAATTGCTIVNFNNEMPGNVTSRATRLKVNMIDHSVIYHLQDAVKEVIEAQLPPRILQKVLGEADVLQVFSVNIIRRKYKNIAGSRVTNGTITMGKSVRVMRKGEKIFEGKMETLKQVKKDVKSMVKGQECGIGLADFDDVEPGDVIQLFEEVEEKRHL</sequence>
<dbReference type="InterPro" id="IPR036925">
    <property type="entry name" value="TIF_IF2_dom3_sf"/>
</dbReference>
<dbReference type="FunFam" id="3.40.50.300:FF:000019">
    <property type="entry name" value="Translation initiation factor IF-2"/>
    <property type="match status" value="1"/>
</dbReference>
<dbReference type="GO" id="GO:0005525">
    <property type="term" value="F:GTP binding"/>
    <property type="evidence" value="ECO:0007669"/>
    <property type="project" value="UniProtKB-KW"/>
</dbReference>
<dbReference type="NCBIfam" id="TIGR00231">
    <property type="entry name" value="small_GTP"/>
    <property type="match status" value="1"/>
</dbReference>
<dbReference type="Gene3D" id="3.40.50.10050">
    <property type="entry name" value="Translation initiation factor IF- 2, domain 3"/>
    <property type="match status" value="1"/>
</dbReference>
<dbReference type="InterPro" id="IPR044145">
    <property type="entry name" value="IF2_II"/>
</dbReference>
<dbReference type="InterPro" id="IPR005225">
    <property type="entry name" value="Small_GTP-bd"/>
</dbReference>
<organism evidence="13 14">
    <name type="scientific">Zalerion maritima</name>
    <dbReference type="NCBI Taxonomy" id="339359"/>
    <lineage>
        <taxon>Eukaryota</taxon>
        <taxon>Fungi</taxon>
        <taxon>Dikarya</taxon>
        <taxon>Ascomycota</taxon>
        <taxon>Pezizomycotina</taxon>
        <taxon>Sordariomycetes</taxon>
        <taxon>Lulworthiomycetidae</taxon>
        <taxon>Lulworthiales</taxon>
        <taxon>Lulworthiaceae</taxon>
        <taxon>Zalerion</taxon>
    </lineage>
</organism>
<feature type="region of interest" description="Disordered" evidence="11">
    <location>
        <begin position="244"/>
        <end position="522"/>
    </location>
</feature>
<dbReference type="Proteomes" id="UP001201980">
    <property type="component" value="Unassembled WGS sequence"/>
</dbReference>
<evidence type="ECO:0000256" key="2">
    <source>
        <dbReference type="ARBA" id="ARBA00007733"/>
    </source>
</evidence>
<evidence type="ECO:0000256" key="5">
    <source>
        <dbReference type="ARBA" id="ARBA00022917"/>
    </source>
</evidence>
<feature type="compositionally biased region" description="Basic residues" evidence="11">
    <location>
        <begin position="476"/>
        <end position="490"/>
    </location>
</feature>
<dbReference type="InterPro" id="IPR015760">
    <property type="entry name" value="TIF_IF2"/>
</dbReference>
<feature type="compositionally biased region" description="Basic and acidic residues" evidence="11">
    <location>
        <begin position="459"/>
        <end position="475"/>
    </location>
</feature>
<feature type="domain" description="Tr-type G" evidence="12">
    <location>
        <begin position="607"/>
        <end position="781"/>
    </location>
</feature>
<dbReference type="SUPFAM" id="SSF50447">
    <property type="entry name" value="Translation proteins"/>
    <property type="match status" value="2"/>
</dbReference>
<dbReference type="Pfam" id="PF22042">
    <property type="entry name" value="EF-G_D2"/>
    <property type="match status" value="1"/>
</dbReference>
<feature type="compositionally biased region" description="Low complexity" evidence="11">
    <location>
        <begin position="94"/>
        <end position="130"/>
    </location>
</feature>
<feature type="compositionally biased region" description="Low complexity" evidence="11">
    <location>
        <begin position="156"/>
        <end position="175"/>
    </location>
</feature>
<keyword evidence="14" id="KW-1185">Reference proteome</keyword>
<dbReference type="PANTHER" id="PTHR43381:SF20">
    <property type="entry name" value="TRANSLATION INITIATION FACTOR IF-2, MITOCHONDRIAL"/>
    <property type="match status" value="1"/>
</dbReference>
<dbReference type="Pfam" id="PF00009">
    <property type="entry name" value="GTP_EFTU"/>
    <property type="match status" value="1"/>
</dbReference>
<dbReference type="HAMAP" id="MF_00100_B">
    <property type="entry name" value="IF_2_B"/>
    <property type="match status" value="1"/>
</dbReference>
<dbReference type="FunFam" id="2.40.30.10:FF:000008">
    <property type="entry name" value="Translation initiation factor IF-2"/>
    <property type="match status" value="1"/>
</dbReference>
<feature type="region of interest" description="Disordered" evidence="11">
    <location>
        <begin position="88"/>
        <end position="222"/>
    </location>
</feature>
<evidence type="ECO:0000256" key="8">
    <source>
        <dbReference type="ARBA" id="ARBA00023134"/>
    </source>
</evidence>
<dbReference type="PANTHER" id="PTHR43381">
    <property type="entry name" value="TRANSLATION INITIATION FACTOR IF-2-RELATED"/>
    <property type="match status" value="1"/>
</dbReference>
<dbReference type="CDD" id="cd03692">
    <property type="entry name" value="mtIF2_IVc"/>
    <property type="match status" value="1"/>
</dbReference>
<keyword evidence="8" id="KW-0342">GTP-binding</keyword>
<reference evidence="13" key="1">
    <citation type="submission" date="2022-07" db="EMBL/GenBank/DDBJ databases">
        <title>Draft genome sequence of Zalerion maritima ATCC 34329, a (micro)plastics degrading marine fungus.</title>
        <authorList>
            <person name="Paco A."/>
            <person name="Goncalves M.F.M."/>
            <person name="Rocha-Santos T.A.P."/>
            <person name="Alves A."/>
        </authorList>
    </citation>
    <scope>NUCLEOTIDE SEQUENCE</scope>
    <source>
        <strain evidence="13">ATCC 34329</strain>
    </source>
</reference>
<dbReference type="EMBL" id="JAKWBI020000877">
    <property type="protein sequence ID" value="KAJ2892158.1"/>
    <property type="molecule type" value="Genomic_DNA"/>
</dbReference>
<evidence type="ECO:0000313" key="13">
    <source>
        <dbReference type="EMBL" id="KAJ2892158.1"/>
    </source>
</evidence>
<dbReference type="GO" id="GO:0005739">
    <property type="term" value="C:mitochondrion"/>
    <property type="evidence" value="ECO:0007669"/>
    <property type="project" value="UniProtKB-SubCell"/>
</dbReference>
<keyword evidence="6" id="KW-0809">Transit peptide</keyword>
<dbReference type="InterPro" id="IPR053905">
    <property type="entry name" value="EF-G-like_DII"/>
</dbReference>
<dbReference type="InterPro" id="IPR000178">
    <property type="entry name" value="TF_IF2_bacterial-like"/>
</dbReference>
<feature type="compositionally biased region" description="Basic and acidic residues" evidence="11">
    <location>
        <begin position="287"/>
        <end position="312"/>
    </location>
</feature>
<evidence type="ECO:0000256" key="7">
    <source>
        <dbReference type="ARBA" id="ARBA00023128"/>
    </source>
</evidence>
<evidence type="ECO:0000256" key="1">
    <source>
        <dbReference type="ARBA" id="ARBA00004173"/>
    </source>
</evidence>
<dbReference type="Gene3D" id="2.40.30.10">
    <property type="entry name" value="Translation factors"/>
    <property type="match status" value="2"/>
</dbReference>
<comment type="function">
    <text evidence="9">One of the essential components for the initiation of protein synthesis. Protects formylmethionyl-tRNA from spontaneous hydrolysis and promotes its binding to the 30S ribosomal subunits. Also involved in the hydrolysis of GTP during the formation of the 70S ribosomal complex.</text>
</comment>
<feature type="compositionally biased region" description="Polar residues" evidence="11">
    <location>
        <begin position="178"/>
        <end position="194"/>
    </location>
</feature>
<evidence type="ECO:0000256" key="11">
    <source>
        <dbReference type="SAM" id="MobiDB-lite"/>
    </source>
</evidence>
<dbReference type="InterPro" id="IPR006847">
    <property type="entry name" value="IF2_N"/>
</dbReference>
<evidence type="ECO:0000256" key="3">
    <source>
        <dbReference type="ARBA" id="ARBA00022540"/>
    </source>
</evidence>
<dbReference type="SUPFAM" id="SSF52156">
    <property type="entry name" value="Initiation factor IF2/eIF5b, domain 3"/>
    <property type="match status" value="1"/>
</dbReference>
<dbReference type="Pfam" id="PF04760">
    <property type="entry name" value="IF2_N"/>
    <property type="match status" value="1"/>
</dbReference>
<dbReference type="Gene3D" id="3.40.50.300">
    <property type="entry name" value="P-loop containing nucleotide triphosphate hydrolases"/>
    <property type="match status" value="1"/>
</dbReference>
<dbReference type="FunFam" id="3.40.50.10050:FF:000001">
    <property type="entry name" value="Translation initiation factor IF-2"/>
    <property type="match status" value="1"/>
</dbReference>
<dbReference type="InterPro" id="IPR023115">
    <property type="entry name" value="TIF_IF2_dom3"/>
</dbReference>
<dbReference type="InterPro" id="IPR027417">
    <property type="entry name" value="P-loop_NTPase"/>
</dbReference>
<evidence type="ECO:0000256" key="6">
    <source>
        <dbReference type="ARBA" id="ARBA00022946"/>
    </source>
</evidence>
<dbReference type="SUPFAM" id="SSF52540">
    <property type="entry name" value="P-loop containing nucleoside triphosphate hydrolases"/>
    <property type="match status" value="1"/>
</dbReference>
<evidence type="ECO:0000313" key="14">
    <source>
        <dbReference type="Proteomes" id="UP001201980"/>
    </source>
</evidence>
<name>A0AAD5RFJ9_9PEZI</name>
<dbReference type="InterPro" id="IPR009000">
    <property type="entry name" value="Transl_B-barrel_sf"/>
</dbReference>
<comment type="caution">
    <text evidence="13">The sequence shown here is derived from an EMBL/GenBank/DDBJ whole genome shotgun (WGS) entry which is preliminary data.</text>
</comment>
<feature type="compositionally biased region" description="Basic and acidic residues" evidence="11">
    <location>
        <begin position="402"/>
        <end position="419"/>
    </location>
</feature>
<keyword evidence="4" id="KW-0547">Nucleotide-binding</keyword>
<comment type="similarity">
    <text evidence="2">Belongs to the TRAFAC class translation factor GTPase superfamily. Classic translation factor GTPase family. IF-2 subfamily.</text>
</comment>
<feature type="compositionally biased region" description="Low complexity" evidence="11">
    <location>
        <begin position="195"/>
        <end position="208"/>
    </location>
</feature>
<evidence type="ECO:0000256" key="4">
    <source>
        <dbReference type="ARBA" id="ARBA00022741"/>
    </source>
</evidence>
<comment type="subcellular location">
    <subcellularLocation>
        <location evidence="1">Mitochondrion</location>
    </subcellularLocation>
</comment>
<accession>A0AAD5RFJ9</accession>
<protein>
    <recommendedName>
        <fullName evidence="10">Translation initiation factor IF-2, mitochondrial</fullName>
    </recommendedName>
</protein>
<dbReference type="CDD" id="cd03702">
    <property type="entry name" value="IF2_mtIF2_II"/>
    <property type="match status" value="1"/>
</dbReference>
<evidence type="ECO:0000256" key="10">
    <source>
        <dbReference type="ARBA" id="ARBA00044200"/>
    </source>
</evidence>
<feature type="compositionally biased region" description="Basic and acidic residues" evidence="11">
    <location>
        <begin position="425"/>
        <end position="443"/>
    </location>
</feature>
<keyword evidence="5" id="KW-0648">Protein biosynthesis</keyword>
<evidence type="ECO:0000259" key="12">
    <source>
        <dbReference type="PROSITE" id="PS51722"/>
    </source>
</evidence>
<dbReference type="InterPro" id="IPR000795">
    <property type="entry name" value="T_Tr_GTP-bd_dom"/>
</dbReference>
<feature type="compositionally biased region" description="Basic and acidic residues" evidence="11">
    <location>
        <begin position="383"/>
        <end position="395"/>
    </location>
</feature>
<dbReference type="GO" id="GO:0003743">
    <property type="term" value="F:translation initiation factor activity"/>
    <property type="evidence" value="ECO:0007669"/>
    <property type="project" value="UniProtKB-KW"/>
</dbReference>
<feature type="compositionally biased region" description="Basic and acidic residues" evidence="11">
    <location>
        <begin position="505"/>
        <end position="516"/>
    </location>
</feature>